<dbReference type="AlphaFoldDB" id="A0A9D1MG86"/>
<accession>A0A9D1MG86</accession>
<evidence type="ECO:0000313" key="2">
    <source>
        <dbReference type="Proteomes" id="UP000824081"/>
    </source>
</evidence>
<dbReference type="EMBL" id="DVMZ01000150">
    <property type="protein sequence ID" value="HIU59579.1"/>
    <property type="molecule type" value="Genomic_DNA"/>
</dbReference>
<name>A0A9D1MG86_9FIRM</name>
<gene>
    <name evidence="1" type="ORF">IAC57_05685</name>
</gene>
<dbReference type="Proteomes" id="UP000824081">
    <property type="component" value="Unassembled WGS sequence"/>
</dbReference>
<comment type="caution">
    <text evidence="1">The sequence shown here is derived from an EMBL/GenBank/DDBJ whole genome shotgun (WGS) entry which is preliminary data.</text>
</comment>
<sequence>MEIVYDETKIRCYPFGVTPYIFSAFIDFYMPAFLCDELREYIDMLYFPDPNQRIFAITKSKLTHRFHKLSEEAGLRRIIMPTRLPKRVFMNKTQGISLADRGDGAEKVL</sequence>
<reference evidence="1" key="1">
    <citation type="submission" date="2020-10" db="EMBL/GenBank/DDBJ databases">
        <authorList>
            <person name="Gilroy R."/>
        </authorList>
    </citation>
    <scope>NUCLEOTIDE SEQUENCE</scope>
    <source>
        <strain evidence="1">11687</strain>
    </source>
</reference>
<reference evidence="1" key="2">
    <citation type="journal article" date="2021" name="PeerJ">
        <title>Extensive microbial diversity within the chicken gut microbiome revealed by metagenomics and culture.</title>
        <authorList>
            <person name="Gilroy R."/>
            <person name="Ravi A."/>
            <person name="Getino M."/>
            <person name="Pursley I."/>
            <person name="Horton D.L."/>
            <person name="Alikhan N.F."/>
            <person name="Baker D."/>
            <person name="Gharbi K."/>
            <person name="Hall N."/>
            <person name="Watson M."/>
            <person name="Adriaenssens E.M."/>
            <person name="Foster-Nyarko E."/>
            <person name="Jarju S."/>
            <person name="Secka A."/>
            <person name="Antonio M."/>
            <person name="Oren A."/>
            <person name="Chaudhuri R.R."/>
            <person name="La Ragione R."/>
            <person name="Hildebrand F."/>
            <person name="Pallen M.J."/>
        </authorList>
    </citation>
    <scope>NUCLEOTIDE SEQUENCE</scope>
    <source>
        <strain evidence="1">11687</strain>
    </source>
</reference>
<organism evidence="1 2">
    <name type="scientific">Candidatus Scatosoma pullistercoris</name>
    <dbReference type="NCBI Taxonomy" id="2840934"/>
    <lineage>
        <taxon>Bacteria</taxon>
        <taxon>Bacillati</taxon>
        <taxon>Bacillota</taxon>
        <taxon>Clostridia</taxon>
        <taxon>Candidatus Scatosoma</taxon>
    </lineage>
</organism>
<proteinExistence type="predicted"/>
<protein>
    <submittedName>
        <fullName evidence="1">Uncharacterized protein</fullName>
    </submittedName>
</protein>
<evidence type="ECO:0000313" key="1">
    <source>
        <dbReference type="EMBL" id="HIU59579.1"/>
    </source>
</evidence>